<organism evidence="1">
    <name type="scientific">viral metagenome</name>
    <dbReference type="NCBI Taxonomy" id="1070528"/>
    <lineage>
        <taxon>unclassified sequences</taxon>
        <taxon>metagenomes</taxon>
        <taxon>organismal metagenomes</taxon>
    </lineage>
</organism>
<dbReference type="EMBL" id="MN740346">
    <property type="protein sequence ID" value="QHU01571.1"/>
    <property type="molecule type" value="Genomic_DNA"/>
</dbReference>
<name>A0A6C0J9U8_9ZZZZ</name>
<dbReference type="AlphaFoldDB" id="A0A6C0J9U8"/>
<reference evidence="1" key="1">
    <citation type="journal article" date="2020" name="Nature">
        <title>Giant virus diversity and host interactions through global metagenomics.</title>
        <authorList>
            <person name="Schulz F."/>
            <person name="Roux S."/>
            <person name="Paez-Espino D."/>
            <person name="Jungbluth S."/>
            <person name="Walsh D.A."/>
            <person name="Denef V.J."/>
            <person name="McMahon K.D."/>
            <person name="Konstantinidis K.T."/>
            <person name="Eloe-Fadrosh E.A."/>
            <person name="Kyrpides N.C."/>
            <person name="Woyke T."/>
        </authorList>
    </citation>
    <scope>NUCLEOTIDE SEQUENCE</scope>
    <source>
        <strain evidence="1">GVMAG-M-3300025874-2</strain>
    </source>
</reference>
<accession>A0A6C0J9U8</accession>
<proteinExistence type="predicted"/>
<protein>
    <submittedName>
        <fullName evidence="1">Uncharacterized protein</fullName>
    </submittedName>
</protein>
<evidence type="ECO:0000313" key="1">
    <source>
        <dbReference type="EMBL" id="QHU01571.1"/>
    </source>
</evidence>
<sequence length="129" mass="15785">MNNSYNTQLFRKPLTSELLMIIKKIYKIKNLNNHQFNKKKILEYNTIEQLELFYFYISDFYLPCKAKIFLENITINRTVTILKQILKEFNYTVSATEKYDKNKKYTHYRINKNKKLTLINMDKYLINFD</sequence>